<comment type="caution">
    <text evidence="4">The sequence shown here is derived from an EMBL/GenBank/DDBJ whole genome shotgun (WGS) entry which is preliminary data.</text>
</comment>
<evidence type="ECO:0000259" key="3">
    <source>
        <dbReference type="PROSITE" id="PS51898"/>
    </source>
</evidence>
<dbReference type="Gene3D" id="1.10.443.10">
    <property type="entry name" value="Intergrase catalytic core"/>
    <property type="match status" value="1"/>
</dbReference>
<sequence>MSGILEDKDENEVFVSSAVLDEALEAINKVVPAKSKHSYEKEYTNFCEWRKRKHAKGVDERIILAYISERSKNAKSSSLWSYYSQLKKMLSVKENIDISRFHQVSAFLKQQSVGHRSKKSKVFTLEEMERFLDNASDDEYLLQKVIFVVGVFGGCRMGELVAMSVDDVEDRGSVLVVQIPDTKTHKPRTFTIINGSEKGARIVDPPLSKSRNSVYADVYISGTIISEIIVPSSLRIVAVIEPKEYCKLKNKFWNALKKSPTSAFVDLQLKLEFQSL</sequence>
<dbReference type="InterPro" id="IPR013762">
    <property type="entry name" value="Integrase-like_cat_sf"/>
</dbReference>
<dbReference type="InterPro" id="IPR011010">
    <property type="entry name" value="DNA_brk_join_enz"/>
</dbReference>
<dbReference type="InterPro" id="IPR050090">
    <property type="entry name" value="Tyrosine_recombinase_XerCD"/>
</dbReference>
<evidence type="ECO:0000313" key="5">
    <source>
        <dbReference type="Proteomes" id="UP001168821"/>
    </source>
</evidence>
<dbReference type="EMBL" id="JALNTZ010000002">
    <property type="protein sequence ID" value="KAJ3662286.1"/>
    <property type="molecule type" value="Genomic_DNA"/>
</dbReference>
<evidence type="ECO:0000256" key="1">
    <source>
        <dbReference type="ARBA" id="ARBA00023125"/>
    </source>
</evidence>
<keyword evidence="5" id="KW-1185">Reference proteome</keyword>
<protein>
    <recommendedName>
        <fullName evidence="3">Tyr recombinase domain-containing protein</fullName>
    </recommendedName>
</protein>
<name>A0AA38MMV8_9CUCU</name>
<evidence type="ECO:0000313" key="4">
    <source>
        <dbReference type="EMBL" id="KAJ3662286.1"/>
    </source>
</evidence>
<keyword evidence="2" id="KW-0233">DNA recombination</keyword>
<evidence type="ECO:0000256" key="2">
    <source>
        <dbReference type="ARBA" id="ARBA00023172"/>
    </source>
</evidence>
<dbReference type="InterPro" id="IPR002104">
    <property type="entry name" value="Integrase_catalytic"/>
</dbReference>
<dbReference type="Proteomes" id="UP001168821">
    <property type="component" value="Unassembled WGS sequence"/>
</dbReference>
<dbReference type="PANTHER" id="PTHR30349">
    <property type="entry name" value="PHAGE INTEGRASE-RELATED"/>
    <property type="match status" value="1"/>
</dbReference>
<dbReference type="PANTHER" id="PTHR30349:SF41">
    <property type="entry name" value="INTEGRASE_RECOMBINASE PROTEIN MJ0367-RELATED"/>
    <property type="match status" value="1"/>
</dbReference>
<reference evidence="4" key="1">
    <citation type="journal article" date="2023" name="G3 (Bethesda)">
        <title>Whole genome assemblies of Zophobas morio and Tenebrio molitor.</title>
        <authorList>
            <person name="Kaur S."/>
            <person name="Stinson S.A."/>
            <person name="diCenzo G.C."/>
        </authorList>
    </citation>
    <scope>NUCLEOTIDE SEQUENCE</scope>
    <source>
        <strain evidence="4">QUZm001</strain>
    </source>
</reference>
<keyword evidence="1" id="KW-0238">DNA-binding</keyword>
<dbReference type="GO" id="GO:0003677">
    <property type="term" value="F:DNA binding"/>
    <property type="evidence" value="ECO:0007669"/>
    <property type="project" value="UniProtKB-KW"/>
</dbReference>
<dbReference type="PROSITE" id="PS51898">
    <property type="entry name" value="TYR_RECOMBINASE"/>
    <property type="match status" value="1"/>
</dbReference>
<accession>A0AA38MMV8</accession>
<organism evidence="4 5">
    <name type="scientific">Zophobas morio</name>
    <dbReference type="NCBI Taxonomy" id="2755281"/>
    <lineage>
        <taxon>Eukaryota</taxon>
        <taxon>Metazoa</taxon>
        <taxon>Ecdysozoa</taxon>
        <taxon>Arthropoda</taxon>
        <taxon>Hexapoda</taxon>
        <taxon>Insecta</taxon>
        <taxon>Pterygota</taxon>
        <taxon>Neoptera</taxon>
        <taxon>Endopterygota</taxon>
        <taxon>Coleoptera</taxon>
        <taxon>Polyphaga</taxon>
        <taxon>Cucujiformia</taxon>
        <taxon>Tenebrionidae</taxon>
        <taxon>Zophobas</taxon>
    </lineage>
</organism>
<gene>
    <name evidence="4" type="ORF">Zmor_006641</name>
</gene>
<dbReference type="SUPFAM" id="SSF56349">
    <property type="entry name" value="DNA breaking-rejoining enzymes"/>
    <property type="match status" value="1"/>
</dbReference>
<dbReference type="AlphaFoldDB" id="A0AA38MMV8"/>
<dbReference type="GO" id="GO:0015074">
    <property type="term" value="P:DNA integration"/>
    <property type="evidence" value="ECO:0007669"/>
    <property type="project" value="InterPro"/>
</dbReference>
<proteinExistence type="predicted"/>
<dbReference type="GO" id="GO:0006310">
    <property type="term" value="P:DNA recombination"/>
    <property type="evidence" value="ECO:0007669"/>
    <property type="project" value="UniProtKB-KW"/>
</dbReference>
<feature type="domain" description="Tyr recombinase" evidence="3">
    <location>
        <begin position="118"/>
        <end position="276"/>
    </location>
</feature>